<gene>
    <name evidence="7" type="ORF">CspeluHIS016_0206420</name>
</gene>
<keyword evidence="5 6" id="KW-0472">Membrane</keyword>
<keyword evidence="3 6" id="KW-0812">Transmembrane</keyword>
<reference evidence="7" key="1">
    <citation type="journal article" date="2023" name="BMC Genomics">
        <title>Chromosome-level genome assemblies of Cutaneotrichosporon spp. (Trichosporonales, Basidiomycota) reveal imbalanced evolution between nucleotide sequences and chromosome synteny.</title>
        <authorList>
            <person name="Kobayashi Y."/>
            <person name="Kayamori A."/>
            <person name="Aoki K."/>
            <person name="Shiwa Y."/>
            <person name="Matsutani M."/>
            <person name="Fujita N."/>
            <person name="Sugita T."/>
            <person name="Iwasaki W."/>
            <person name="Tanaka N."/>
            <person name="Takashima M."/>
        </authorList>
    </citation>
    <scope>NUCLEOTIDE SEQUENCE</scope>
    <source>
        <strain evidence="7">HIS016</strain>
    </source>
</reference>
<keyword evidence="4 6" id="KW-1133">Transmembrane helix</keyword>
<dbReference type="EMBL" id="BTCM01000002">
    <property type="protein sequence ID" value="GMK55586.1"/>
    <property type="molecule type" value="Genomic_DNA"/>
</dbReference>
<evidence type="ECO:0000313" key="7">
    <source>
        <dbReference type="EMBL" id="GMK55586.1"/>
    </source>
</evidence>
<accession>A0AAD3TRG9</accession>
<evidence type="ECO:0000256" key="6">
    <source>
        <dbReference type="SAM" id="Phobius"/>
    </source>
</evidence>
<dbReference type="InterPro" id="IPR000791">
    <property type="entry name" value="Gpr1/Fun34/SatP-like"/>
</dbReference>
<comment type="similarity">
    <text evidence="2">Belongs to the acetate uptake transporter (AceTr) (TC 2.A.96) family.</text>
</comment>
<comment type="subcellular location">
    <subcellularLocation>
        <location evidence="1">Membrane</location>
        <topology evidence="1">Multi-pass membrane protein</topology>
    </subcellularLocation>
</comment>
<dbReference type="PANTHER" id="PTHR31123">
    <property type="entry name" value="ACCUMULATION OF DYADS PROTEIN 2-RELATED"/>
    <property type="match status" value="1"/>
</dbReference>
<feature type="transmembrane region" description="Helical" evidence="6">
    <location>
        <begin position="114"/>
        <end position="136"/>
    </location>
</feature>
<dbReference type="AlphaFoldDB" id="A0AAD3TRG9"/>
<dbReference type="GO" id="GO:0005886">
    <property type="term" value="C:plasma membrane"/>
    <property type="evidence" value="ECO:0007669"/>
    <property type="project" value="TreeGrafter"/>
</dbReference>
<organism evidence="7 8">
    <name type="scientific">Cutaneotrichosporon spelunceum</name>
    <dbReference type="NCBI Taxonomy" id="1672016"/>
    <lineage>
        <taxon>Eukaryota</taxon>
        <taxon>Fungi</taxon>
        <taxon>Dikarya</taxon>
        <taxon>Basidiomycota</taxon>
        <taxon>Agaricomycotina</taxon>
        <taxon>Tremellomycetes</taxon>
        <taxon>Trichosporonales</taxon>
        <taxon>Trichosporonaceae</taxon>
        <taxon>Cutaneotrichosporon</taxon>
    </lineage>
</organism>
<dbReference type="NCBIfam" id="NF038013">
    <property type="entry name" value="AceTr_1"/>
    <property type="match status" value="1"/>
</dbReference>
<evidence type="ECO:0000313" key="8">
    <source>
        <dbReference type="Proteomes" id="UP001222932"/>
    </source>
</evidence>
<evidence type="ECO:0000256" key="3">
    <source>
        <dbReference type="ARBA" id="ARBA00022692"/>
    </source>
</evidence>
<dbReference type="PANTHER" id="PTHR31123:SF1">
    <property type="entry name" value="ACCUMULATION OF DYADS PROTEIN 2-RELATED"/>
    <property type="match status" value="1"/>
</dbReference>
<feature type="transmembrane region" description="Helical" evidence="6">
    <location>
        <begin position="184"/>
        <end position="203"/>
    </location>
</feature>
<evidence type="ECO:0000256" key="4">
    <source>
        <dbReference type="ARBA" id="ARBA00022989"/>
    </source>
</evidence>
<dbReference type="GO" id="GO:0015123">
    <property type="term" value="F:acetate transmembrane transporter activity"/>
    <property type="evidence" value="ECO:0007669"/>
    <property type="project" value="TreeGrafter"/>
</dbReference>
<keyword evidence="8" id="KW-1185">Reference proteome</keyword>
<feature type="transmembrane region" description="Helical" evidence="6">
    <location>
        <begin position="215"/>
        <end position="236"/>
    </location>
</feature>
<dbReference type="Pfam" id="PF01184">
    <property type="entry name" value="Gpr1_Fun34_YaaH"/>
    <property type="match status" value="1"/>
</dbReference>
<dbReference type="Proteomes" id="UP001222932">
    <property type="component" value="Unassembled WGS sequence"/>
</dbReference>
<dbReference type="InterPro" id="IPR051633">
    <property type="entry name" value="AceTr"/>
</dbReference>
<feature type="transmembrane region" description="Helical" evidence="6">
    <location>
        <begin position="60"/>
        <end position="81"/>
    </location>
</feature>
<name>A0AAD3TRG9_9TREE</name>
<evidence type="ECO:0000256" key="2">
    <source>
        <dbReference type="ARBA" id="ARBA00005587"/>
    </source>
</evidence>
<sequence>MSPTNTNTCNSTNDVGYMAAGDVEKGRTGYLERAVTPGGHPVDYSQPAIPVQHRRFGNPIPIGLIAFSMAFLMTGLLTLGVRGIKAPIGVLSSLMFFVGITQTLVGWFEMFIGNTFSATIFCAFGGFCFSYVGFFLPSMGIVDAFTDKATGEVSPDFANSIGVFLAIWAGITFLFLLAALRSSVAIILVLFMAMMAFVFLAAVQFTGGAPGVTKAAGAFCLMDAACGFYAAMAGYWTPDTTYAFIRCDPIDLSPKD</sequence>
<reference evidence="7" key="2">
    <citation type="submission" date="2023-06" db="EMBL/GenBank/DDBJ databases">
        <authorList>
            <person name="Kobayashi Y."/>
            <person name="Kayamori A."/>
            <person name="Aoki K."/>
            <person name="Shiwa Y."/>
            <person name="Fujita N."/>
            <person name="Sugita T."/>
            <person name="Iwasaki W."/>
            <person name="Tanaka N."/>
            <person name="Takashima M."/>
        </authorList>
    </citation>
    <scope>NUCLEOTIDE SEQUENCE</scope>
    <source>
        <strain evidence="7">HIS016</strain>
    </source>
</reference>
<protein>
    <submittedName>
        <fullName evidence="7">Uncharacterized protein</fullName>
    </submittedName>
</protein>
<feature type="transmembrane region" description="Helical" evidence="6">
    <location>
        <begin position="157"/>
        <end position="178"/>
    </location>
</feature>
<feature type="transmembrane region" description="Helical" evidence="6">
    <location>
        <begin position="88"/>
        <end position="108"/>
    </location>
</feature>
<evidence type="ECO:0000256" key="1">
    <source>
        <dbReference type="ARBA" id="ARBA00004141"/>
    </source>
</evidence>
<proteinExistence type="inferred from homology"/>
<comment type="caution">
    <text evidence="7">The sequence shown here is derived from an EMBL/GenBank/DDBJ whole genome shotgun (WGS) entry which is preliminary data.</text>
</comment>
<evidence type="ECO:0000256" key="5">
    <source>
        <dbReference type="ARBA" id="ARBA00023136"/>
    </source>
</evidence>